<dbReference type="RefSeq" id="WP_263992185.1">
    <property type="nucleotide sequence ID" value="NZ_JACKTE010000022.1"/>
</dbReference>
<keyword evidence="1" id="KW-0812">Transmembrane</keyword>
<evidence type="ECO:0000313" key="4">
    <source>
        <dbReference type="Proteomes" id="UP000466517"/>
    </source>
</evidence>
<evidence type="ECO:0000313" key="3">
    <source>
        <dbReference type="EMBL" id="BBZ30048.1"/>
    </source>
</evidence>
<dbReference type="KEGG" id="mmag:MMAD_43430"/>
<organism evidence="3 4">
    <name type="scientific">Mycolicibacterium madagascariense</name>
    <dbReference type="NCBI Taxonomy" id="212765"/>
    <lineage>
        <taxon>Bacteria</taxon>
        <taxon>Bacillati</taxon>
        <taxon>Actinomycetota</taxon>
        <taxon>Actinomycetes</taxon>
        <taxon>Mycobacteriales</taxon>
        <taxon>Mycobacteriaceae</taxon>
        <taxon>Mycolicibacterium</taxon>
    </lineage>
</organism>
<reference evidence="3 4" key="1">
    <citation type="journal article" date="2019" name="Emerg. Microbes Infect.">
        <title>Comprehensive subspecies identification of 175 nontuberculous mycobacteria species based on 7547 genomic profiles.</title>
        <authorList>
            <person name="Matsumoto Y."/>
            <person name="Kinjo T."/>
            <person name="Motooka D."/>
            <person name="Nabeya D."/>
            <person name="Jung N."/>
            <person name="Uechi K."/>
            <person name="Horii T."/>
            <person name="Iida T."/>
            <person name="Fujita J."/>
            <person name="Nakamura S."/>
        </authorList>
    </citation>
    <scope>NUCLEOTIDE SEQUENCE [LARGE SCALE GENOMIC DNA]</scope>
    <source>
        <strain evidence="3 4">JCM 13574</strain>
    </source>
</reference>
<feature type="transmembrane region" description="Helical" evidence="1">
    <location>
        <begin position="12"/>
        <end position="34"/>
    </location>
</feature>
<dbReference type="AlphaFoldDB" id="A0A7I7XLD6"/>
<keyword evidence="1" id="KW-1133">Transmembrane helix</keyword>
<proteinExistence type="predicted"/>
<gene>
    <name evidence="3" type="ORF">MMAD_43430</name>
</gene>
<evidence type="ECO:0000259" key="2">
    <source>
        <dbReference type="Pfam" id="PF05305"/>
    </source>
</evidence>
<dbReference type="EMBL" id="AP022610">
    <property type="protein sequence ID" value="BBZ30048.1"/>
    <property type="molecule type" value="Genomic_DNA"/>
</dbReference>
<keyword evidence="1" id="KW-0472">Membrane</keyword>
<dbReference type="InterPro" id="IPR007969">
    <property type="entry name" value="DUF732"/>
</dbReference>
<name>A0A7I7XLD6_9MYCO</name>
<accession>A0A7I7XLD6</accession>
<evidence type="ECO:0000256" key="1">
    <source>
        <dbReference type="SAM" id="Phobius"/>
    </source>
</evidence>
<keyword evidence="4" id="KW-1185">Reference proteome</keyword>
<dbReference type="Pfam" id="PF05305">
    <property type="entry name" value="DUF732"/>
    <property type="match status" value="1"/>
</dbReference>
<sequence length="133" mass="14214">MGHQLTRLAIKATVWLMGTVIVVPAVTVGSPAVAKASPGNCYDAVTPDCVRPGTDVNGFFDYLERNGDSVDTADLRNASLDMGWAICNEFDVGMTNQQVGRDLMRHNHSASDAAAWVVGSVTYMCPEYSDSIG</sequence>
<dbReference type="Proteomes" id="UP000466517">
    <property type="component" value="Chromosome"/>
</dbReference>
<protein>
    <recommendedName>
        <fullName evidence="2">DUF732 domain-containing protein</fullName>
    </recommendedName>
</protein>
<feature type="domain" description="DUF732" evidence="2">
    <location>
        <begin position="58"/>
        <end position="127"/>
    </location>
</feature>